<feature type="compositionally biased region" description="Acidic residues" evidence="2">
    <location>
        <begin position="70"/>
        <end position="81"/>
    </location>
</feature>
<feature type="region of interest" description="Disordered" evidence="2">
    <location>
        <begin position="484"/>
        <end position="517"/>
    </location>
</feature>
<feature type="compositionally biased region" description="Basic and acidic residues" evidence="2">
    <location>
        <begin position="58"/>
        <end position="69"/>
    </location>
</feature>
<evidence type="ECO:0000313" key="4">
    <source>
        <dbReference type="EMBL" id="TVU00690.1"/>
    </source>
</evidence>
<dbReference type="AlphaFoldDB" id="A0A5J9SNZ6"/>
<evidence type="ECO:0000259" key="3">
    <source>
        <dbReference type="PROSITE" id="PS50158"/>
    </source>
</evidence>
<reference evidence="4 5" key="1">
    <citation type="journal article" date="2019" name="Sci. Rep.">
        <title>A high-quality genome of Eragrostis curvula grass provides insights into Poaceae evolution and supports new strategies to enhance forage quality.</title>
        <authorList>
            <person name="Carballo J."/>
            <person name="Santos B.A.C.M."/>
            <person name="Zappacosta D."/>
            <person name="Garbus I."/>
            <person name="Selva J.P."/>
            <person name="Gallo C.A."/>
            <person name="Diaz A."/>
            <person name="Albertini E."/>
            <person name="Caccamo M."/>
            <person name="Echenique V."/>
        </authorList>
    </citation>
    <scope>NUCLEOTIDE SEQUENCE [LARGE SCALE GENOMIC DNA]</scope>
    <source>
        <strain evidence="5">cv. Victoria</strain>
        <tissue evidence="4">Leaf</tissue>
    </source>
</reference>
<dbReference type="PROSITE" id="PS50158">
    <property type="entry name" value="ZF_CCHC"/>
    <property type="match status" value="1"/>
</dbReference>
<feature type="region of interest" description="Disordered" evidence="2">
    <location>
        <begin position="413"/>
        <end position="440"/>
    </location>
</feature>
<organism evidence="4 5">
    <name type="scientific">Eragrostis curvula</name>
    <name type="common">weeping love grass</name>
    <dbReference type="NCBI Taxonomy" id="38414"/>
    <lineage>
        <taxon>Eukaryota</taxon>
        <taxon>Viridiplantae</taxon>
        <taxon>Streptophyta</taxon>
        <taxon>Embryophyta</taxon>
        <taxon>Tracheophyta</taxon>
        <taxon>Spermatophyta</taxon>
        <taxon>Magnoliopsida</taxon>
        <taxon>Liliopsida</taxon>
        <taxon>Poales</taxon>
        <taxon>Poaceae</taxon>
        <taxon>PACMAD clade</taxon>
        <taxon>Chloridoideae</taxon>
        <taxon>Eragrostideae</taxon>
        <taxon>Eragrostidinae</taxon>
        <taxon>Eragrostis</taxon>
    </lineage>
</organism>
<feature type="compositionally biased region" description="Polar residues" evidence="2">
    <location>
        <begin position="1"/>
        <end position="10"/>
    </location>
</feature>
<name>A0A5J9SNZ6_9POAL</name>
<feature type="compositionally biased region" description="Polar residues" evidence="2">
    <location>
        <begin position="38"/>
        <end position="47"/>
    </location>
</feature>
<dbReference type="Proteomes" id="UP000324897">
    <property type="component" value="Unassembled WGS sequence"/>
</dbReference>
<dbReference type="InterPro" id="IPR025836">
    <property type="entry name" value="Zn_knuckle_CX2CX4HX4C"/>
</dbReference>
<feature type="domain" description="CCHC-type" evidence="3">
    <location>
        <begin position="271"/>
        <end position="284"/>
    </location>
</feature>
<keyword evidence="1" id="KW-0863">Zinc-finger</keyword>
<keyword evidence="5" id="KW-1185">Reference proteome</keyword>
<dbReference type="EMBL" id="RWGY01000557">
    <property type="protein sequence ID" value="TVU00690.1"/>
    <property type="molecule type" value="Genomic_DNA"/>
</dbReference>
<feature type="region of interest" description="Disordered" evidence="2">
    <location>
        <begin position="1"/>
        <end position="81"/>
    </location>
</feature>
<dbReference type="InterPro" id="IPR001878">
    <property type="entry name" value="Znf_CCHC"/>
</dbReference>
<dbReference type="GO" id="GO:0003676">
    <property type="term" value="F:nucleic acid binding"/>
    <property type="evidence" value="ECO:0007669"/>
    <property type="project" value="InterPro"/>
</dbReference>
<keyword evidence="1" id="KW-0862">Zinc</keyword>
<dbReference type="SUPFAM" id="SSF81383">
    <property type="entry name" value="F-box domain"/>
    <property type="match status" value="1"/>
</dbReference>
<dbReference type="PANTHER" id="PTHR31286:SF166">
    <property type="entry name" value="OS01G0177800 PROTEIN"/>
    <property type="match status" value="1"/>
</dbReference>
<feature type="compositionally biased region" description="Polar residues" evidence="2">
    <location>
        <begin position="413"/>
        <end position="425"/>
    </location>
</feature>
<dbReference type="PANTHER" id="PTHR31286">
    <property type="entry name" value="GLYCINE-RICH CELL WALL STRUCTURAL PROTEIN 1.8-LIKE"/>
    <property type="match status" value="1"/>
</dbReference>
<feature type="non-terminal residue" evidence="4">
    <location>
        <position position="1"/>
    </location>
</feature>
<keyword evidence="1" id="KW-0479">Metal-binding</keyword>
<accession>A0A5J9SNZ6</accession>
<evidence type="ECO:0000256" key="1">
    <source>
        <dbReference type="PROSITE-ProRule" id="PRU00047"/>
    </source>
</evidence>
<proteinExistence type="predicted"/>
<dbReference type="GO" id="GO:0008270">
    <property type="term" value="F:zinc ion binding"/>
    <property type="evidence" value="ECO:0007669"/>
    <property type="project" value="UniProtKB-KW"/>
</dbReference>
<feature type="compositionally biased region" description="Pro residues" evidence="2">
    <location>
        <begin position="547"/>
        <end position="556"/>
    </location>
</feature>
<dbReference type="Gramene" id="TVU00690">
    <property type="protein sequence ID" value="TVU00690"/>
    <property type="gene ID" value="EJB05_53872"/>
</dbReference>
<comment type="caution">
    <text evidence="4">The sequence shown here is derived from an EMBL/GenBank/DDBJ whole genome shotgun (WGS) entry which is preliminary data.</text>
</comment>
<dbReference type="Pfam" id="PF14392">
    <property type="entry name" value="zf-CCHC_4"/>
    <property type="match status" value="1"/>
</dbReference>
<sequence length="686" mass="76159">MFNGDNSLGKTTAADGNPSKILAARDGGDGSGEASGNPIRTTGSLTLNAHGAGGEGDQGMREDGEKEETYGEEEEDEVEEEEEEEMLDFNLDELEEQAPKRWLALARFYSVQRYNINGLFEEMRKAWLPRHKVLRKVLHENLFLLEFLGEGDYKFVTSGGPWIHKGDALLVVPYDGRSRPSEVKLDSIPLWVQILDLPGALMNEEVGLKLGGRIGKALEVHKDDGSLTVSKYLRVKVAVPLAKPLKPWLEFKISGVPNKFDLKYEKVPHFCFKCGRMGHAEKECQFKGHAFEGFRYGEELRGSPYKRVEARTRTMEAMDKPQAARNLFCANPLQLRKGARFIPEEQVHGEEEMADSGNVVGEANELASKVNELQVKSPLPLAVAKNTQKRTQTGVLSASKSRTSTVKSIANSLNEKKGSPSQSGLRLSRGSDRNWKHRPSAALDEVTSPAKVDNKAVAAHRAFDSLKNYLAAAEGSKKEACLASEQTDVHMTPVSPLGKRNTTEAPLNPSGQQGQSVPFNRGTVRALSHCTFALAMEDKKDSMELVAPPPPSPSSPVSPDSVSLVLGNDDLLRDILLRVGFPTTLVRAALVSKRWLRHAADPAFLSRFHECHPPRLLGFYIHEYLLADLRFLPVSRDPELDTCRPPHRRRRGLLRLRHYARKAVCRRGSTLLADEIVFRLRIPVCD</sequence>
<feature type="region of interest" description="Disordered" evidence="2">
    <location>
        <begin position="541"/>
        <end position="560"/>
    </location>
</feature>
<dbReference type="OrthoDB" id="696115at2759"/>
<gene>
    <name evidence="4" type="ORF">EJB05_53872</name>
</gene>
<evidence type="ECO:0000313" key="5">
    <source>
        <dbReference type="Proteomes" id="UP000324897"/>
    </source>
</evidence>
<feature type="compositionally biased region" description="Polar residues" evidence="2">
    <location>
        <begin position="503"/>
        <end position="517"/>
    </location>
</feature>
<evidence type="ECO:0000256" key="2">
    <source>
        <dbReference type="SAM" id="MobiDB-lite"/>
    </source>
</evidence>
<dbReference type="InterPro" id="IPR040256">
    <property type="entry name" value="At4g02000-like"/>
</dbReference>
<protein>
    <recommendedName>
        <fullName evidence="3">CCHC-type domain-containing protein</fullName>
    </recommendedName>
</protein>
<dbReference type="InterPro" id="IPR036047">
    <property type="entry name" value="F-box-like_dom_sf"/>
</dbReference>